<dbReference type="PANTHER" id="PTHR12756:SF11">
    <property type="entry name" value="CYTOSOLIC CARBOXYPEPTIDASE 1"/>
    <property type="match status" value="1"/>
</dbReference>
<dbReference type="PROSITE" id="PS52035">
    <property type="entry name" value="PEPTIDASE_M14"/>
    <property type="match status" value="1"/>
</dbReference>
<dbReference type="GO" id="GO:0008270">
    <property type="term" value="F:zinc ion binding"/>
    <property type="evidence" value="ECO:0007669"/>
    <property type="project" value="InterPro"/>
</dbReference>
<comment type="similarity">
    <text evidence="2">Belongs to the peptidase M14 family.</text>
</comment>
<evidence type="ECO:0000256" key="2">
    <source>
        <dbReference type="PROSITE-ProRule" id="PRU01379"/>
    </source>
</evidence>
<dbReference type="GO" id="GO:0006508">
    <property type="term" value="P:proteolysis"/>
    <property type="evidence" value="ECO:0007669"/>
    <property type="project" value="InterPro"/>
</dbReference>
<proteinExistence type="inferred from homology"/>
<dbReference type="PANTHER" id="PTHR12756">
    <property type="entry name" value="CYTOSOLIC CARBOXYPEPTIDASE"/>
    <property type="match status" value="1"/>
</dbReference>
<dbReference type="InterPro" id="IPR000834">
    <property type="entry name" value="Peptidase_M14"/>
</dbReference>
<dbReference type="SUPFAM" id="SSF53187">
    <property type="entry name" value="Zn-dependent exopeptidases"/>
    <property type="match status" value="1"/>
</dbReference>
<comment type="caution">
    <text evidence="2">Lacks conserved residue(s) required for the propagation of feature annotation.</text>
</comment>
<sequence length="394" mass="43358">MTSREPPLQVDTEFPGGNAVIERVDADRIELRPDIRDTIGDWFYWCVRVRGAVGRHLTVQVRRDLGPAIGVRGPAVSTDGGCTWSWLGAGAVTGDEFTLTVPEGTSELRLSFAMPYTAVELERFLAAYTEHPALERRLLTHTRRGRRVELLRLGKVRGEPQQRVLLTCRHHACETMASHVLEGLMTRVLAGECEPARRLRERVELVIVPFVDVDGVALGDQGKNRAPHDHARDYGPDEGLYPETRAIKRLLDDPRGFDAVVDLHCPNVAGPTNQRIYFVGPDSASSWEAVRGLAAVLEEVAEGPLPYRRANDLPFGTAWNVPANYLSRDGRDTPLTSLDAHLTDRAGIGTHAVLEFPYADAEGVEVDASSARAFGADLARALALHLVERDVGDE</sequence>
<dbReference type="Proteomes" id="UP000823823">
    <property type="component" value="Unassembled WGS sequence"/>
</dbReference>
<evidence type="ECO:0000313" key="5">
    <source>
        <dbReference type="Proteomes" id="UP000823823"/>
    </source>
</evidence>
<dbReference type="AlphaFoldDB" id="A0A9D2RPI2"/>
<comment type="caution">
    <text evidence="4">The sequence shown here is derived from an EMBL/GenBank/DDBJ whole genome shotgun (WGS) entry which is preliminary data.</text>
</comment>
<dbReference type="EMBL" id="DWZH01000038">
    <property type="protein sequence ID" value="HJB09997.1"/>
    <property type="molecule type" value="Genomic_DNA"/>
</dbReference>
<evidence type="ECO:0000313" key="4">
    <source>
        <dbReference type="EMBL" id="HJB09997.1"/>
    </source>
</evidence>
<dbReference type="Gene3D" id="3.40.630.10">
    <property type="entry name" value="Zn peptidases"/>
    <property type="match status" value="1"/>
</dbReference>
<dbReference type="InterPro" id="IPR050821">
    <property type="entry name" value="Cytosolic_carboxypeptidase"/>
</dbReference>
<organism evidence="4 5">
    <name type="scientific">Candidatus Brachybacterium merdavium</name>
    <dbReference type="NCBI Taxonomy" id="2838513"/>
    <lineage>
        <taxon>Bacteria</taxon>
        <taxon>Bacillati</taxon>
        <taxon>Actinomycetota</taxon>
        <taxon>Actinomycetes</taxon>
        <taxon>Micrococcales</taxon>
        <taxon>Dermabacteraceae</taxon>
        <taxon>Brachybacterium</taxon>
    </lineage>
</organism>
<accession>A0A9D2RPI2</accession>
<reference evidence="4" key="2">
    <citation type="submission" date="2021-04" db="EMBL/GenBank/DDBJ databases">
        <authorList>
            <person name="Gilroy R."/>
        </authorList>
    </citation>
    <scope>NUCLEOTIDE SEQUENCE</scope>
    <source>
        <strain evidence="4">ChiHjej13B12-24818</strain>
    </source>
</reference>
<dbReference type="Pfam" id="PF00246">
    <property type="entry name" value="Peptidase_M14"/>
    <property type="match status" value="1"/>
</dbReference>
<gene>
    <name evidence="4" type="ORF">H9786_05630</name>
</gene>
<evidence type="ECO:0000259" key="3">
    <source>
        <dbReference type="PROSITE" id="PS52035"/>
    </source>
</evidence>
<protein>
    <recommendedName>
        <fullName evidence="3">Peptidase M14 domain-containing protein</fullName>
    </recommendedName>
</protein>
<dbReference type="GO" id="GO:0004181">
    <property type="term" value="F:metallocarboxypeptidase activity"/>
    <property type="evidence" value="ECO:0007669"/>
    <property type="project" value="InterPro"/>
</dbReference>
<comment type="cofactor">
    <cofactor evidence="1">
        <name>Zn(2+)</name>
        <dbReference type="ChEBI" id="CHEBI:29105"/>
    </cofactor>
</comment>
<name>A0A9D2RPI2_9MICO</name>
<reference evidence="4" key="1">
    <citation type="journal article" date="2021" name="PeerJ">
        <title>Extensive microbial diversity within the chicken gut microbiome revealed by metagenomics and culture.</title>
        <authorList>
            <person name="Gilroy R."/>
            <person name="Ravi A."/>
            <person name="Getino M."/>
            <person name="Pursley I."/>
            <person name="Horton D.L."/>
            <person name="Alikhan N.F."/>
            <person name="Baker D."/>
            <person name="Gharbi K."/>
            <person name="Hall N."/>
            <person name="Watson M."/>
            <person name="Adriaenssens E.M."/>
            <person name="Foster-Nyarko E."/>
            <person name="Jarju S."/>
            <person name="Secka A."/>
            <person name="Antonio M."/>
            <person name="Oren A."/>
            <person name="Chaudhuri R.R."/>
            <person name="La Ragione R."/>
            <person name="Hildebrand F."/>
            <person name="Pallen M.J."/>
        </authorList>
    </citation>
    <scope>NUCLEOTIDE SEQUENCE</scope>
    <source>
        <strain evidence="4">ChiHjej13B12-24818</strain>
    </source>
</reference>
<feature type="domain" description="Peptidase M14" evidence="3">
    <location>
        <begin position="114"/>
        <end position="394"/>
    </location>
</feature>
<evidence type="ECO:0000256" key="1">
    <source>
        <dbReference type="ARBA" id="ARBA00001947"/>
    </source>
</evidence>